<dbReference type="STRING" id="1797725.A3A49_01000"/>
<name>A0A1F5GZQ6_9BACT</name>
<comment type="caution">
    <text evidence="2">The sequence shown here is derived from an EMBL/GenBank/DDBJ whole genome shotgun (WGS) entry which is preliminary data.</text>
</comment>
<evidence type="ECO:0000313" key="3">
    <source>
        <dbReference type="Proteomes" id="UP000176740"/>
    </source>
</evidence>
<dbReference type="AlphaFoldDB" id="A0A1F5GZQ6"/>
<accession>A0A1F5GZQ6</accession>
<protein>
    <submittedName>
        <fullName evidence="2">Uncharacterized protein</fullName>
    </submittedName>
</protein>
<evidence type="ECO:0000256" key="1">
    <source>
        <dbReference type="SAM" id="Coils"/>
    </source>
</evidence>
<proteinExistence type="predicted"/>
<dbReference type="EMBL" id="MFBO01000033">
    <property type="protein sequence ID" value="OGD97376.1"/>
    <property type="molecule type" value="Genomic_DNA"/>
</dbReference>
<reference evidence="2 3" key="1">
    <citation type="journal article" date="2016" name="Nat. Commun.">
        <title>Thousands of microbial genomes shed light on interconnected biogeochemical processes in an aquifer system.</title>
        <authorList>
            <person name="Anantharaman K."/>
            <person name="Brown C.T."/>
            <person name="Hug L.A."/>
            <person name="Sharon I."/>
            <person name="Castelle C.J."/>
            <person name="Probst A.J."/>
            <person name="Thomas B.C."/>
            <person name="Singh A."/>
            <person name="Wilkins M.J."/>
            <person name="Karaoz U."/>
            <person name="Brodie E.L."/>
            <person name="Williams K.H."/>
            <person name="Hubbard S.S."/>
            <person name="Banfield J.F."/>
        </authorList>
    </citation>
    <scope>NUCLEOTIDE SEQUENCE [LARGE SCALE GENOMIC DNA]</scope>
</reference>
<keyword evidence="1" id="KW-0175">Coiled coil</keyword>
<evidence type="ECO:0000313" key="2">
    <source>
        <dbReference type="EMBL" id="OGD97376.1"/>
    </source>
</evidence>
<dbReference type="Proteomes" id="UP000176740">
    <property type="component" value="Unassembled WGS sequence"/>
</dbReference>
<gene>
    <name evidence="2" type="ORF">A3A49_01000</name>
</gene>
<sequence>MRTNKYFYSHLVDLRSIEDELASLDLTKQEKKELLEIAHMNLHGTILDAILSELNEKDKRHFLTLVANGEDEKIWEHLNAKVEKLEEKIRDASEQIKKELKKDIAKVKT</sequence>
<organism evidence="2 3">
    <name type="scientific">Candidatus Curtissbacteria bacterium RIFCSPLOWO2_01_FULL_38_11b</name>
    <dbReference type="NCBI Taxonomy" id="1797725"/>
    <lineage>
        <taxon>Bacteria</taxon>
        <taxon>Candidatus Curtissiibacteriota</taxon>
    </lineage>
</organism>
<feature type="coiled-coil region" evidence="1">
    <location>
        <begin position="75"/>
        <end position="102"/>
    </location>
</feature>